<sequence>YARRDSKGWADLQNDVHRKFLKGWLEHQGATFEGGEVQQVKEN</sequence>
<keyword evidence="2" id="KW-1185">Reference proteome</keyword>
<evidence type="ECO:0000313" key="2">
    <source>
        <dbReference type="Proteomes" id="UP000199377"/>
    </source>
</evidence>
<feature type="non-terminal residue" evidence="1">
    <location>
        <position position="1"/>
    </location>
</feature>
<evidence type="ECO:0000313" key="1">
    <source>
        <dbReference type="EMBL" id="SFJ31495.1"/>
    </source>
</evidence>
<dbReference type="Proteomes" id="UP000199377">
    <property type="component" value="Unassembled WGS sequence"/>
</dbReference>
<name>A0A1I3QCR6_9RHOB</name>
<dbReference type="AlphaFoldDB" id="A0A1I3QCR6"/>
<protein>
    <submittedName>
        <fullName evidence="1">Uncharacterized protein</fullName>
    </submittedName>
</protein>
<accession>A0A1I3QCR6</accession>
<proteinExistence type="predicted"/>
<dbReference type="EMBL" id="FOQH01000036">
    <property type="protein sequence ID" value="SFJ31495.1"/>
    <property type="molecule type" value="Genomic_DNA"/>
</dbReference>
<gene>
    <name evidence="1" type="ORF">SAMN05216258_1361</name>
</gene>
<organism evidence="1 2">
    <name type="scientific">Albimonas pacifica</name>
    <dbReference type="NCBI Taxonomy" id="1114924"/>
    <lineage>
        <taxon>Bacteria</taxon>
        <taxon>Pseudomonadati</taxon>
        <taxon>Pseudomonadota</taxon>
        <taxon>Alphaproteobacteria</taxon>
        <taxon>Rhodobacterales</taxon>
        <taxon>Paracoccaceae</taxon>
        <taxon>Albimonas</taxon>
    </lineage>
</organism>
<reference evidence="1 2" key="1">
    <citation type="submission" date="2016-10" db="EMBL/GenBank/DDBJ databases">
        <authorList>
            <person name="de Groot N.N."/>
        </authorList>
    </citation>
    <scope>NUCLEOTIDE SEQUENCE [LARGE SCALE GENOMIC DNA]</scope>
    <source>
        <strain evidence="1 2">CGMCC 1.11030</strain>
    </source>
</reference>